<dbReference type="GeneID" id="64637834"/>
<comment type="caution">
    <text evidence="1">The sequence shown here is derived from an EMBL/GenBank/DDBJ whole genome shotgun (WGS) entry which is preliminary data.</text>
</comment>
<protein>
    <submittedName>
        <fullName evidence="1">Uncharacterized protein</fullName>
    </submittedName>
</protein>
<gene>
    <name evidence="1" type="ORF">BJ212DRAFT_686892</name>
</gene>
<evidence type="ECO:0000313" key="1">
    <source>
        <dbReference type="EMBL" id="KAG1823518.1"/>
    </source>
</evidence>
<accession>A0A9P7EK53</accession>
<name>A0A9P7EK53_9AGAM</name>
<sequence>MVTECDCETCSSCELIFCRRRRVVCETQDPIPQSEYDTRLEGEMEQGIWNAQTQISDTSQIIVAFSSIESLYSPSLTHSGTEAGWGVDQGLFRRYNKDTELMEGAFPLLVENCDHFQGMQIMHDASTLGGFSHAFLTFPRRVSQGFYSKLWFHFWRRPESYWHRQCE</sequence>
<reference evidence="1" key="1">
    <citation type="journal article" date="2020" name="New Phytol.">
        <title>Comparative genomics reveals dynamic genome evolution in host specialist ectomycorrhizal fungi.</title>
        <authorList>
            <person name="Lofgren L.A."/>
            <person name="Nguyen N.H."/>
            <person name="Vilgalys R."/>
            <person name="Ruytinx J."/>
            <person name="Liao H.L."/>
            <person name="Branco S."/>
            <person name="Kuo A."/>
            <person name="LaButti K."/>
            <person name="Lipzen A."/>
            <person name="Andreopoulos W."/>
            <person name="Pangilinan J."/>
            <person name="Riley R."/>
            <person name="Hundley H."/>
            <person name="Na H."/>
            <person name="Barry K."/>
            <person name="Grigoriev I.V."/>
            <person name="Stajich J.E."/>
            <person name="Kennedy P.G."/>
        </authorList>
    </citation>
    <scope>NUCLEOTIDE SEQUENCE</scope>
    <source>
        <strain evidence="1">MN1</strain>
    </source>
</reference>
<dbReference type="AlphaFoldDB" id="A0A9P7EK53"/>
<dbReference type="EMBL" id="JABBWG010000004">
    <property type="protein sequence ID" value="KAG1823518.1"/>
    <property type="molecule type" value="Genomic_DNA"/>
</dbReference>
<dbReference type="Proteomes" id="UP000807769">
    <property type="component" value="Unassembled WGS sequence"/>
</dbReference>
<keyword evidence="2" id="KW-1185">Reference proteome</keyword>
<organism evidence="1 2">
    <name type="scientific">Suillus subaureus</name>
    <dbReference type="NCBI Taxonomy" id="48587"/>
    <lineage>
        <taxon>Eukaryota</taxon>
        <taxon>Fungi</taxon>
        <taxon>Dikarya</taxon>
        <taxon>Basidiomycota</taxon>
        <taxon>Agaricomycotina</taxon>
        <taxon>Agaricomycetes</taxon>
        <taxon>Agaricomycetidae</taxon>
        <taxon>Boletales</taxon>
        <taxon>Suillineae</taxon>
        <taxon>Suillaceae</taxon>
        <taxon>Suillus</taxon>
    </lineage>
</organism>
<proteinExistence type="predicted"/>
<evidence type="ECO:0000313" key="2">
    <source>
        <dbReference type="Proteomes" id="UP000807769"/>
    </source>
</evidence>
<dbReference type="OrthoDB" id="271881at2759"/>
<dbReference type="RefSeq" id="XP_041197578.1">
    <property type="nucleotide sequence ID" value="XM_041343818.1"/>
</dbReference>